<dbReference type="GO" id="GO:0016887">
    <property type="term" value="F:ATP hydrolysis activity"/>
    <property type="evidence" value="ECO:0007669"/>
    <property type="project" value="InterPro"/>
</dbReference>
<organism evidence="6 7">
    <name type="scientific">Nocardia otitidiscaviarum</name>
    <dbReference type="NCBI Taxonomy" id="1823"/>
    <lineage>
        <taxon>Bacteria</taxon>
        <taxon>Bacillati</taxon>
        <taxon>Actinomycetota</taxon>
        <taxon>Actinomycetes</taxon>
        <taxon>Mycobacteriales</taxon>
        <taxon>Nocardiaceae</taxon>
        <taxon>Nocardia</taxon>
    </lineage>
</organism>
<dbReference type="PANTHER" id="PTHR43776">
    <property type="entry name" value="TRANSPORT ATP-BINDING PROTEIN"/>
    <property type="match status" value="1"/>
</dbReference>
<dbReference type="InterPro" id="IPR050319">
    <property type="entry name" value="ABC_transp_ATP-bind"/>
</dbReference>
<dbReference type="InterPro" id="IPR027417">
    <property type="entry name" value="P-loop_NTPase"/>
</dbReference>
<evidence type="ECO:0000313" key="7">
    <source>
        <dbReference type="Proteomes" id="UP000255467"/>
    </source>
</evidence>
<protein>
    <submittedName>
        <fullName evidence="6">Methionine import ATP-binding protein MetN 2</fullName>
        <ecNumber evidence="6">3.6.3.-</ecNumber>
    </submittedName>
</protein>
<dbReference type="GO" id="GO:0055085">
    <property type="term" value="P:transmembrane transport"/>
    <property type="evidence" value="ECO:0007669"/>
    <property type="project" value="UniProtKB-ARBA"/>
</dbReference>
<reference evidence="6 7" key="1">
    <citation type="submission" date="2018-06" db="EMBL/GenBank/DDBJ databases">
        <authorList>
            <consortium name="Pathogen Informatics"/>
            <person name="Doyle S."/>
        </authorList>
    </citation>
    <scope>NUCLEOTIDE SEQUENCE [LARGE SCALE GENOMIC DNA]</scope>
    <source>
        <strain evidence="6 7">NCTC1934</strain>
    </source>
</reference>
<dbReference type="RefSeq" id="WP_039811470.1">
    <property type="nucleotide sequence ID" value="NZ_UGRY01000002.1"/>
</dbReference>
<name>A0A378YNY1_9NOCA</name>
<keyword evidence="2" id="KW-0813">Transport</keyword>
<dbReference type="SUPFAM" id="SSF52540">
    <property type="entry name" value="P-loop containing nucleoside triphosphate hydrolases"/>
    <property type="match status" value="1"/>
</dbReference>
<sequence length="210" mass="21770">MLAATAVRAGYRRADTVLDAVDFAVAPGEVVGLAGVSGSGKTTLVRVLAGLVTPRSGVVTLDGQPLARAPRGAVGVVFQSPRTAADPRFTLARIIGEPARIRGERDPDVTALAGAVGLTPDLLERRPHEVSDGQLQRACVARALAQRPRYLLCDEATAMLDAATTAAIVRLLMDRAAADGIGVLVVSHDGELLDACCTRVAIIESGSLRS</sequence>
<keyword evidence="6" id="KW-0378">Hydrolase</keyword>
<dbReference type="PROSITE" id="PS50893">
    <property type="entry name" value="ABC_TRANSPORTER_2"/>
    <property type="match status" value="1"/>
</dbReference>
<evidence type="ECO:0000256" key="1">
    <source>
        <dbReference type="ARBA" id="ARBA00005417"/>
    </source>
</evidence>
<dbReference type="STRING" id="1406858.GCA_000710895_05223"/>
<evidence type="ECO:0000256" key="4">
    <source>
        <dbReference type="ARBA" id="ARBA00022840"/>
    </source>
</evidence>
<evidence type="ECO:0000313" key="6">
    <source>
        <dbReference type="EMBL" id="SUA78300.1"/>
    </source>
</evidence>
<dbReference type="InterPro" id="IPR003439">
    <property type="entry name" value="ABC_transporter-like_ATP-bd"/>
</dbReference>
<dbReference type="Pfam" id="PF00005">
    <property type="entry name" value="ABC_tran"/>
    <property type="match status" value="1"/>
</dbReference>
<dbReference type="SMART" id="SM00382">
    <property type="entry name" value="AAA"/>
    <property type="match status" value="1"/>
</dbReference>
<keyword evidence="4 6" id="KW-0067">ATP-binding</keyword>
<dbReference type="EC" id="3.6.3.-" evidence="6"/>
<proteinExistence type="inferred from homology"/>
<evidence type="ECO:0000256" key="3">
    <source>
        <dbReference type="ARBA" id="ARBA00022741"/>
    </source>
</evidence>
<dbReference type="PANTHER" id="PTHR43776:SF7">
    <property type="entry name" value="D,D-DIPEPTIDE TRANSPORT ATP-BINDING PROTEIN DDPF-RELATED"/>
    <property type="match status" value="1"/>
</dbReference>
<gene>
    <name evidence="6" type="primary">metN2</name>
    <name evidence="6" type="ORF">NCTC1934_03397</name>
</gene>
<dbReference type="OrthoDB" id="2986442at2"/>
<dbReference type="GO" id="GO:0005524">
    <property type="term" value="F:ATP binding"/>
    <property type="evidence" value="ECO:0007669"/>
    <property type="project" value="UniProtKB-KW"/>
</dbReference>
<dbReference type="EMBL" id="UGRY01000002">
    <property type="protein sequence ID" value="SUA78300.1"/>
    <property type="molecule type" value="Genomic_DNA"/>
</dbReference>
<dbReference type="Proteomes" id="UP000255467">
    <property type="component" value="Unassembled WGS sequence"/>
</dbReference>
<evidence type="ECO:0000256" key="2">
    <source>
        <dbReference type="ARBA" id="ARBA00022448"/>
    </source>
</evidence>
<comment type="similarity">
    <text evidence="1">Belongs to the ABC transporter superfamily.</text>
</comment>
<keyword evidence="7" id="KW-1185">Reference proteome</keyword>
<accession>A0A378YNY1</accession>
<feature type="domain" description="ABC transporter" evidence="5">
    <location>
        <begin position="1"/>
        <end position="210"/>
    </location>
</feature>
<dbReference type="InterPro" id="IPR003593">
    <property type="entry name" value="AAA+_ATPase"/>
</dbReference>
<evidence type="ECO:0000259" key="5">
    <source>
        <dbReference type="PROSITE" id="PS50893"/>
    </source>
</evidence>
<keyword evidence="3" id="KW-0547">Nucleotide-binding</keyword>
<dbReference type="AlphaFoldDB" id="A0A378YNY1"/>
<dbReference type="Gene3D" id="3.40.50.300">
    <property type="entry name" value="P-loop containing nucleotide triphosphate hydrolases"/>
    <property type="match status" value="1"/>
</dbReference>